<evidence type="ECO:0000256" key="4">
    <source>
        <dbReference type="ARBA" id="ARBA00022527"/>
    </source>
</evidence>
<organism evidence="15 16">
    <name type="scientific">Carnegiea gigantea</name>
    <dbReference type="NCBI Taxonomy" id="171969"/>
    <lineage>
        <taxon>Eukaryota</taxon>
        <taxon>Viridiplantae</taxon>
        <taxon>Streptophyta</taxon>
        <taxon>Embryophyta</taxon>
        <taxon>Tracheophyta</taxon>
        <taxon>Spermatophyta</taxon>
        <taxon>Magnoliopsida</taxon>
        <taxon>eudicotyledons</taxon>
        <taxon>Gunneridae</taxon>
        <taxon>Pentapetalae</taxon>
        <taxon>Caryophyllales</taxon>
        <taxon>Cactineae</taxon>
        <taxon>Cactaceae</taxon>
        <taxon>Cactoideae</taxon>
        <taxon>Echinocereeae</taxon>
        <taxon>Carnegiea</taxon>
    </lineage>
</organism>
<keyword evidence="5" id="KW-0808">Transferase</keyword>
<dbReference type="PROSITE" id="PS00108">
    <property type="entry name" value="PROTEIN_KINASE_ST"/>
    <property type="match status" value="1"/>
</dbReference>
<keyword evidence="7" id="KW-0418">Kinase</keyword>
<gene>
    <name evidence="15" type="ORF">Cgig2_001128</name>
</gene>
<dbReference type="InterPro" id="IPR001245">
    <property type="entry name" value="Ser-Thr/Tyr_kinase_cat_dom"/>
</dbReference>
<dbReference type="Proteomes" id="UP001153076">
    <property type="component" value="Unassembled WGS sequence"/>
</dbReference>
<feature type="compositionally biased region" description="Polar residues" evidence="13">
    <location>
        <begin position="384"/>
        <end position="396"/>
    </location>
</feature>
<dbReference type="EC" id="2.7.11.1" evidence="2"/>
<dbReference type="FunFam" id="1.10.510.10:FF:000095">
    <property type="entry name" value="protein STRUBBELIG-RECEPTOR FAMILY 8"/>
    <property type="match status" value="1"/>
</dbReference>
<keyword evidence="16" id="KW-1185">Reference proteome</keyword>
<keyword evidence="3" id="KW-0472">Membrane</keyword>
<evidence type="ECO:0000256" key="5">
    <source>
        <dbReference type="ARBA" id="ARBA00022679"/>
    </source>
</evidence>
<dbReference type="GO" id="GO:0004674">
    <property type="term" value="F:protein serine/threonine kinase activity"/>
    <property type="evidence" value="ECO:0007669"/>
    <property type="project" value="UniProtKB-KW"/>
</dbReference>
<dbReference type="Gene3D" id="3.30.200.20">
    <property type="entry name" value="Phosphorylase Kinase, domain 1"/>
    <property type="match status" value="1"/>
</dbReference>
<keyword evidence="4 12" id="KW-0723">Serine/threonine-protein kinase</keyword>
<comment type="similarity">
    <text evidence="12">Belongs to the protein kinase superfamily.</text>
</comment>
<evidence type="ECO:0000259" key="14">
    <source>
        <dbReference type="PROSITE" id="PS50011"/>
    </source>
</evidence>
<evidence type="ECO:0000256" key="1">
    <source>
        <dbReference type="ARBA" id="ARBA00004236"/>
    </source>
</evidence>
<proteinExistence type="inferred from homology"/>
<dbReference type="InterPro" id="IPR008271">
    <property type="entry name" value="Ser/Thr_kinase_AS"/>
</dbReference>
<evidence type="ECO:0000256" key="7">
    <source>
        <dbReference type="ARBA" id="ARBA00022777"/>
    </source>
</evidence>
<dbReference type="Gene3D" id="1.10.510.10">
    <property type="entry name" value="Transferase(Phosphotransferase) domain 1"/>
    <property type="match status" value="1"/>
</dbReference>
<keyword evidence="8 11" id="KW-0067">ATP-binding</keyword>
<keyword evidence="6 11" id="KW-0547">Nucleotide-binding</keyword>
<sequence>MGNCWGSEQEPDAPLTKSTTPPASGVKEKNYKAPVPMAPLTMVATPVDDAVANASTVEAVRSVTRPPVPMGKIVVPQLKIFGYSELKSATRNFRPDSLVGEGGFGRVYKGWIDETTMAPSKVGVGVPIAVKRCNPDSLQGLKEWKTEIDFLGKFSHPNLVKLIGYCWEDKELLLVYEYMQKGSLENHLFRQRVEPPSWSKRIRIAMDAARGLDFLHSNANCVIYRDFKTANILLDENYGAKLSDFGLARLGPPIDRSHVTTQAVGTLGYAAPEYVNTGHLYVASDVYGFGVVLLEILTGLRAYDTNRPTGQTILTDLYKPMLLNKSQLKKIIDPRMEEYPSEGVNKLAQLILRCLENDPKHRPQMSEVLSLLEGISTIRMRSKPVSSKSQTNGQQKKPTKAHNHHGSSFHHHRPKGPSHKNTHG</sequence>
<dbReference type="InterPro" id="IPR050823">
    <property type="entry name" value="Plant_Ser_Thr_Prot_Kinase"/>
</dbReference>
<dbReference type="PROSITE" id="PS00107">
    <property type="entry name" value="PROTEIN_KINASE_ATP"/>
    <property type="match status" value="1"/>
</dbReference>
<evidence type="ECO:0000256" key="3">
    <source>
        <dbReference type="ARBA" id="ARBA00022475"/>
    </source>
</evidence>
<comment type="catalytic activity">
    <reaction evidence="10">
        <text>L-seryl-[protein] + ATP = O-phospho-L-seryl-[protein] + ADP + H(+)</text>
        <dbReference type="Rhea" id="RHEA:17989"/>
        <dbReference type="Rhea" id="RHEA-COMP:9863"/>
        <dbReference type="Rhea" id="RHEA-COMP:11604"/>
        <dbReference type="ChEBI" id="CHEBI:15378"/>
        <dbReference type="ChEBI" id="CHEBI:29999"/>
        <dbReference type="ChEBI" id="CHEBI:30616"/>
        <dbReference type="ChEBI" id="CHEBI:83421"/>
        <dbReference type="ChEBI" id="CHEBI:456216"/>
        <dbReference type="EC" id="2.7.11.1"/>
    </reaction>
</comment>
<name>A0A9Q1Q686_9CARY</name>
<dbReference type="PROSITE" id="PS50011">
    <property type="entry name" value="PROTEIN_KINASE_DOM"/>
    <property type="match status" value="1"/>
</dbReference>
<dbReference type="GO" id="GO:0005524">
    <property type="term" value="F:ATP binding"/>
    <property type="evidence" value="ECO:0007669"/>
    <property type="project" value="UniProtKB-UniRule"/>
</dbReference>
<dbReference type="Pfam" id="PF07714">
    <property type="entry name" value="PK_Tyr_Ser-Thr"/>
    <property type="match status" value="1"/>
</dbReference>
<dbReference type="GO" id="GO:0005886">
    <property type="term" value="C:plasma membrane"/>
    <property type="evidence" value="ECO:0007669"/>
    <property type="project" value="UniProtKB-SubCell"/>
</dbReference>
<comment type="catalytic activity">
    <reaction evidence="9">
        <text>L-threonyl-[protein] + ATP = O-phospho-L-threonyl-[protein] + ADP + H(+)</text>
        <dbReference type="Rhea" id="RHEA:46608"/>
        <dbReference type="Rhea" id="RHEA-COMP:11060"/>
        <dbReference type="Rhea" id="RHEA-COMP:11605"/>
        <dbReference type="ChEBI" id="CHEBI:15378"/>
        <dbReference type="ChEBI" id="CHEBI:30013"/>
        <dbReference type="ChEBI" id="CHEBI:30616"/>
        <dbReference type="ChEBI" id="CHEBI:61977"/>
        <dbReference type="ChEBI" id="CHEBI:456216"/>
        <dbReference type="EC" id="2.7.11.1"/>
    </reaction>
</comment>
<reference evidence="15" key="1">
    <citation type="submission" date="2022-04" db="EMBL/GenBank/DDBJ databases">
        <title>Carnegiea gigantea Genome sequencing and assembly v2.</title>
        <authorList>
            <person name="Copetti D."/>
            <person name="Sanderson M.J."/>
            <person name="Burquez A."/>
            <person name="Wojciechowski M.F."/>
        </authorList>
    </citation>
    <scope>NUCLEOTIDE SEQUENCE</scope>
    <source>
        <strain evidence="15">SGP5-SGP5p</strain>
        <tissue evidence="15">Aerial part</tissue>
    </source>
</reference>
<feature type="region of interest" description="Disordered" evidence="13">
    <location>
        <begin position="1"/>
        <end position="30"/>
    </location>
</feature>
<dbReference type="EMBL" id="JAKOGI010000854">
    <property type="protein sequence ID" value="KAJ8429841.1"/>
    <property type="molecule type" value="Genomic_DNA"/>
</dbReference>
<dbReference type="SUPFAM" id="SSF56112">
    <property type="entry name" value="Protein kinase-like (PK-like)"/>
    <property type="match status" value="1"/>
</dbReference>
<keyword evidence="3" id="KW-1003">Cell membrane</keyword>
<evidence type="ECO:0000256" key="9">
    <source>
        <dbReference type="ARBA" id="ARBA00047899"/>
    </source>
</evidence>
<protein>
    <recommendedName>
        <fullName evidence="2">non-specific serine/threonine protein kinase</fullName>
        <ecNumber evidence="2">2.7.11.1</ecNumber>
    </recommendedName>
</protein>
<evidence type="ECO:0000256" key="2">
    <source>
        <dbReference type="ARBA" id="ARBA00012513"/>
    </source>
</evidence>
<dbReference type="InterPro" id="IPR017441">
    <property type="entry name" value="Protein_kinase_ATP_BS"/>
</dbReference>
<dbReference type="AlphaFoldDB" id="A0A9Q1Q686"/>
<dbReference type="InterPro" id="IPR000719">
    <property type="entry name" value="Prot_kinase_dom"/>
</dbReference>
<feature type="binding site" evidence="11">
    <location>
        <position position="131"/>
    </location>
    <ligand>
        <name>ATP</name>
        <dbReference type="ChEBI" id="CHEBI:30616"/>
    </ligand>
</feature>
<dbReference type="OrthoDB" id="4062651at2759"/>
<evidence type="ECO:0000256" key="10">
    <source>
        <dbReference type="ARBA" id="ARBA00048679"/>
    </source>
</evidence>
<feature type="region of interest" description="Disordered" evidence="13">
    <location>
        <begin position="381"/>
        <end position="424"/>
    </location>
</feature>
<comment type="subcellular location">
    <subcellularLocation>
        <location evidence="1">Cell membrane</location>
    </subcellularLocation>
</comment>
<feature type="domain" description="Protein kinase" evidence="14">
    <location>
        <begin position="93"/>
        <end position="375"/>
    </location>
</feature>
<evidence type="ECO:0000256" key="8">
    <source>
        <dbReference type="ARBA" id="ARBA00022840"/>
    </source>
</evidence>
<dbReference type="PANTHER" id="PTHR45621">
    <property type="entry name" value="OS01G0588500 PROTEIN-RELATED"/>
    <property type="match status" value="1"/>
</dbReference>
<dbReference type="InterPro" id="IPR011009">
    <property type="entry name" value="Kinase-like_dom_sf"/>
</dbReference>
<feature type="compositionally biased region" description="Basic residues" evidence="13">
    <location>
        <begin position="397"/>
        <end position="424"/>
    </location>
</feature>
<comment type="caution">
    <text evidence="15">The sequence shown here is derived from an EMBL/GenBank/DDBJ whole genome shotgun (WGS) entry which is preliminary data.</text>
</comment>
<evidence type="ECO:0000256" key="11">
    <source>
        <dbReference type="PROSITE-ProRule" id="PRU10141"/>
    </source>
</evidence>
<evidence type="ECO:0000256" key="12">
    <source>
        <dbReference type="RuleBase" id="RU000304"/>
    </source>
</evidence>
<accession>A0A9Q1Q686</accession>
<dbReference type="FunFam" id="3.30.200.20:FF:000228">
    <property type="entry name" value="Serine/threonine-protein kinase BIK1"/>
    <property type="match status" value="1"/>
</dbReference>
<evidence type="ECO:0000256" key="6">
    <source>
        <dbReference type="ARBA" id="ARBA00022741"/>
    </source>
</evidence>
<evidence type="ECO:0000256" key="13">
    <source>
        <dbReference type="SAM" id="MobiDB-lite"/>
    </source>
</evidence>
<evidence type="ECO:0000313" key="16">
    <source>
        <dbReference type="Proteomes" id="UP001153076"/>
    </source>
</evidence>
<dbReference type="CDD" id="cd14066">
    <property type="entry name" value="STKc_IRAK"/>
    <property type="match status" value="1"/>
</dbReference>
<evidence type="ECO:0000313" key="15">
    <source>
        <dbReference type="EMBL" id="KAJ8429841.1"/>
    </source>
</evidence>